<dbReference type="Proteomes" id="UP000688947">
    <property type="component" value="Unassembled WGS sequence"/>
</dbReference>
<comment type="caution">
    <text evidence="1">The sequence shown here is derived from an EMBL/GenBank/DDBJ whole genome shotgun (WGS) entry which is preliminary data.</text>
</comment>
<organism evidence="1 2">
    <name type="scientific">Phytophthora cactorum</name>
    <dbReference type="NCBI Taxonomy" id="29920"/>
    <lineage>
        <taxon>Eukaryota</taxon>
        <taxon>Sar</taxon>
        <taxon>Stramenopiles</taxon>
        <taxon>Oomycota</taxon>
        <taxon>Peronosporomycetes</taxon>
        <taxon>Peronosporales</taxon>
        <taxon>Peronosporaceae</taxon>
        <taxon>Phytophthora</taxon>
    </lineage>
</organism>
<dbReference type="VEuPathDB" id="FungiDB:PC110_g6594"/>
<evidence type="ECO:0000313" key="1">
    <source>
        <dbReference type="EMBL" id="KAG6955856.1"/>
    </source>
</evidence>
<gene>
    <name evidence="1" type="ORF">JG687_00010931</name>
</gene>
<sequence length="130" mass="15175">MIVIHQACYHLDNPSLITDDHWNRFEKIYKHEVTYGVKHEDIAAFFKFLERERVQLDYSVLYKTQLSGANQASLNSHQELENFVRDHKLECGCYLVSTGQHRLITASWCASFVVGFWYTTATKKMTILNA</sequence>
<accession>A0A8T1U9S1</accession>
<proteinExistence type="predicted"/>
<protein>
    <submittedName>
        <fullName evidence="1">Uncharacterized protein</fullName>
    </submittedName>
</protein>
<dbReference type="OrthoDB" id="98785at2759"/>
<dbReference type="EMBL" id="JAENGZ010000643">
    <property type="protein sequence ID" value="KAG6955856.1"/>
    <property type="molecule type" value="Genomic_DNA"/>
</dbReference>
<evidence type="ECO:0000313" key="2">
    <source>
        <dbReference type="Proteomes" id="UP000688947"/>
    </source>
</evidence>
<reference evidence="1" key="1">
    <citation type="submission" date="2021-01" db="EMBL/GenBank/DDBJ databases">
        <title>Phytophthora aleatoria, a newly-described species from Pinus radiata is distinct from Phytophthora cactorum isolates based on comparative genomics.</title>
        <authorList>
            <person name="Mcdougal R."/>
            <person name="Panda P."/>
            <person name="Williams N."/>
            <person name="Studholme D.J."/>
        </authorList>
    </citation>
    <scope>NUCLEOTIDE SEQUENCE</scope>
    <source>
        <strain evidence="1">NZFS 3830</strain>
    </source>
</reference>
<name>A0A8T1U9S1_9STRA</name>
<dbReference type="AlphaFoldDB" id="A0A8T1U9S1"/>